<dbReference type="EMBL" id="PNJD01000187">
    <property type="protein sequence ID" value="PMP97401.1"/>
    <property type="molecule type" value="Genomic_DNA"/>
</dbReference>
<name>A0A2N7QF51_9BACT</name>
<dbReference type="AlphaFoldDB" id="A0A2N7QF51"/>
<dbReference type="Pfam" id="PF07690">
    <property type="entry name" value="MFS_1"/>
    <property type="match status" value="1"/>
</dbReference>
<evidence type="ECO:0000313" key="8">
    <source>
        <dbReference type="Proteomes" id="UP000235619"/>
    </source>
</evidence>
<evidence type="ECO:0008006" key="9">
    <source>
        <dbReference type="Google" id="ProtNLM"/>
    </source>
</evidence>
<organism evidence="7 8">
    <name type="scientific">Thermodesulfobacterium geofontis</name>
    <dbReference type="NCBI Taxonomy" id="1295609"/>
    <lineage>
        <taxon>Bacteria</taxon>
        <taxon>Pseudomonadati</taxon>
        <taxon>Thermodesulfobacteriota</taxon>
        <taxon>Thermodesulfobacteria</taxon>
        <taxon>Thermodesulfobacteriales</taxon>
        <taxon>Thermodesulfobacteriaceae</taxon>
        <taxon>Thermodesulfobacterium</taxon>
    </lineage>
</organism>
<dbReference type="PANTHER" id="PTHR12778">
    <property type="entry name" value="SOLUTE CARRIER FAMILY 33 ACETYL-COA TRANSPORTER -RELATED"/>
    <property type="match status" value="1"/>
</dbReference>
<feature type="transmembrane region" description="Helical" evidence="6">
    <location>
        <begin position="338"/>
        <end position="356"/>
    </location>
</feature>
<keyword evidence="2" id="KW-0813">Transport</keyword>
<feature type="transmembrane region" description="Helical" evidence="6">
    <location>
        <begin position="69"/>
        <end position="89"/>
    </location>
</feature>
<dbReference type="Proteomes" id="UP000235619">
    <property type="component" value="Unassembled WGS sequence"/>
</dbReference>
<feature type="transmembrane region" description="Helical" evidence="6">
    <location>
        <begin position="362"/>
        <end position="386"/>
    </location>
</feature>
<feature type="transmembrane region" description="Helical" evidence="6">
    <location>
        <begin position="134"/>
        <end position="154"/>
    </location>
</feature>
<protein>
    <recommendedName>
        <fullName evidence="9">MFS transporter</fullName>
    </recommendedName>
</protein>
<feature type="transmembrane region" description="Helical" evidence="6">
    <location>
        <begin position="276"/>
        <end position="296"/>
    </location>
</feature>
<evidence type="ECO:0000256" key="5">
    <source>
        <dbReference type="ARBA" id="ARBA00023136"/>
    </source>
</evidence>
<evidence type="ECO:0000256" key="3">
    <source>
        <dbReference type="ARBA" id="ARBA00022692"/>
    </source>
</evidence>
<evidence type="ECO:0000313" key="7">
    <source>
        <dbReference type="EMBL" id="PMP97401.1"/>
    </source>
</evidence>
<feature type="transmembrane region" description="Helical" evidence="6">
    <location>
        <begin position="210"/>
        <end position="234"/>
    </location>
</feature>
<feature type="transmembrane region" description="Helical" evidence="6">
    <location>
        <begin position="160"/>
        <end position="181"/>
    </location>
</feature>
<dbReference type="GO" id="GO:0022857">
    <property type="term" value="F:transmembrane transporter activity"/>
    <property type="evidence" value="ECO:0007669"/>
    <property type="project" value="InterPro"/>
</dbReference>
<comment type="subcellular location">
    <subcellularLocation>
        <location evidence="1">Membrane</location>
        <topology evidence="1">Multi-pass membrane protein</topology>
    </subcellularLocation>
</comment>
<gene>
    <name evidence="7" type="ORF">C0169_03155</name>
</gene>
<evidence type="ECO:0000256" key="4">
    <source>
        <dbReference type="ARBA" id="ARBA00022989"/>
    </source>
</evidence>
<keyword evidence="3 6" id="KW-0812">Transmembrane</keyword>
<accession>A0A2N7QF51</accession>
<dbReference type="PANTHER" id="PTHR12778:SF10">
    <property type="entry name" value="MAJOR FACILITATOR SUPERFAMILY DOMAIN-CONTAINING PROTEIN 3"/>
    <property type="match status" value="1"/>
</dbReference>
<dbReference type="InterPro" id="IPR004752">
    <property type="entry name" value="AmpG_permease/AT-1"/>
</dbReference>
<dbReference type="GO" id="GO:0016020">
    <property type="term" value="C:membrane"/>
    <property type="evidence" value="ECO:0007669"/>
    <property type="project" value="UniProtKB-SubCell"/>
</dbReference>
<feature type="transmembrane region" description="Helical" evidence="6">
    <location>
        <begin position="7"/>
        <end position="27"/>
    </location>
</feature>
<dbReference type="Gene3D" id="1.20.1250.20">
    <property type="entry name" value="MFS general substrate transporter like domains"/>
    <property type="match status" value="2"/>
</dbReference>
<feature type="transmembrane region" description="Helical" evidence="6">
    <location>
        <begin position="302"/>
        <end position="326"/>
    </location>
</feature>
<keyword evidence="4 6" id="KW-1133">Transmembrane helix</keyword>
<proteinExistence type="predicted"/>
<feature type="transmembrane region" description="Helical" evidence="6">
    <location>
        <begin position="246"/>
        <end position="269"/>
    </location>
</feature>
<comment type="caution">
    <text evidence="7">The sequence shown here is derived from an EMBL/GenBank/DDBJ whole genome shotgun (WGS) entry which is preliminary data.</text>
</comment>
<sequence length="389" mass="43772">MFNKKLFYIGFIYFFSGLPFGFFYTFIPVFFRTQGIDLKTIGLFSLAGLPWSLRLLFAPFIDRYFYKSFWMGVSLLGISISIVTLSFFTPASLPIFVFLFFLTFSSTLFDTSSDGFVVEWISSKDLGKANGIRISAYRISLILFGGGIVAISHYLGFKPIFYLLGLITFFAGIFLILNSFLKVTPKKSQISLSLQFIQPLKEILKRERAFLLLFFVLTYKIGDALLGAMVYPFWVDKGFSRLEIGLISGTLGSIFTIGGSLLGGFLSSLWSIKTALFILGFFQSISNIGYTIASLPQLPKELVYFASLFESFSGGMGTAAFLTFLTSLCKKEFSSTQYAVFSTLFSLALTFSRTLAGYGVTYLGYTYFFLLTFFISLLPLFLIFWITKE</sequence>
<evidence type="ECO:0000256" key="2">
    <source>
        <dbReference type="ARBA" id="ARBA00022448"/>
    </source>
</evidence>
<dbReference type="SUPFAM" id="SSF103473">
    <property type="entry name" value="MFS general substrate transporter"/>
    <property type="match status" value="1"/>
</dbReference>
<dbReference type="InterPro" id="IPR011701">
    <property type="entry name" value="MFS"/>
</dbReference>
<evidence type="ECO:0000256" key="6">
    <source>
        <dbReference type="SAM" id="Phobius"/>
    </source>
</evidence>
<evidence type="ECO:0000256" key="1">
    <source>
        <dbReference type="ARBA" id="ARBA00004141"/>
    </source>
</evidence>
<reference evidence="7 8" key="1">
    <citation type="submission" date="2018-01" db="EMBL/GenBank/DDBJ databases">
        <title>Metagenomic assembled genomes from two thermal pools in the Uzon Caldera, Kamchatka, Russia.</title>
        <authorList>
            <person name="Wilkins L."/>
            <person name="Ettinger C."/>
        </authorList>
    </citation>
    <scope>NUCLEOTIDE SEQUENCE [LARGE SCALE GENOMIC DNA]</scope>
    <source>
        <strain evidence="7">ARK-04</strain>
    </source>
</reference>
<dbReference type="InterPro" id="IPR036259">
    <property type="entry name" value="MFS_trans_sf"/>
</dbReference>
<keyword evidence="5 6" id="KW-0472">Membrane</keyword>